<gene>
    <name evidence="3" type="ORF">SAMN05421732_102308</name>
</gene>
<accession>A0A1G6I446</accession>
<dbReference type="InterPro" id="IPR050114">
    <property type="entry name" value="UPF0173_UPF0282_UlaG_hydrolase"/>
</dbReference>
<dbReference type="SMART" id="SM00849">
    <property type="entry name" value="Lactamase_B"/>
    <property type="match status" value="1"/>
</dbReference>
<dbReference type="STRING" id="1226327.SAMN05421732_102308"/>
<feature type="transmembrane region" description="Helical" evidence="1">
    <location>
        <begin position="6"/>
        <end position="27"/>
    </location>
</feature>
<dbReference type="InterPro" id="IPR001279">
    <property type="entry name" value="Metallo-B-lactamas"/>
</dbReference>
<sequence>MANQKGFWRVAVGIGILVGVAAVVLLLQPSGQMSNFQKWQYSSSEKAAAPATLQVKFFGVSTLLFDDGKTQVLIDGFFSRPSIAQVLFTKTQSQPQVIQHIVQQHQLQRTQAIFVTHSHYDHALDIAELGKQLPNSKIIGSRSTLNIARGGQVSEQQLLLVQPLRPMMFGQFRVTAIPSQHTPPTAVNNDLGEEITQPLQLPAHFSAFKEGHSFDYLIEHSGQRILVKASTGAVPDQLKNLKVDTLFLGIAQLSRQSEQFQQNYLDQTLRSLQPKVVVPVHWDNFFQPIDQPLEFLPYLADNTEQSLKILIRAAEQQRTRLVLLSQPVSYPLDPALQSDR</sequence>
<dbReference type="PANTHER" id="PTHR43546:SF3">
    <property type="entry name" value="UPF0173 METAL-DEPENDENT HYDROLASE MJ1163"/>
    <property type="match status" value="1"/>
</dbReference>
<name>A0A1G6I446_9GAMM</name>
<dbReference type="Gene3D" id="3.60.15.10">
    <property type="entry name" value="Ribonuclease Z/Hydroxyacylglutathione hydrolase-like"/>
    <property type="match status" value="1"/>
</dbReference>
<keyword evidence="1" id="KW-0472">Membrane</keyword>
<keyword evidence="4" id="KW-1185">Reference proteome</keyword>
<protein>
    <submittedName>
        <fullName evidence="3">L-ascorbate metabolism protein UlaG, beta-lactamase superfamily</fullName>
    </submittedName>
</protein>
<dbReference type="InterPro" id="IPR036866">
    <property type="entry name" value="RibonucZ/Hydroxyglut_hydro"/>
</dbReference>
<evidence type="ECO:0000313" key="3">
    <source>
        <dbReference type="EMBL" id="SDC00496.1"/>
    </source>
</evidence>
<reference evidence="4" key="1">
    <citation type="submission" date="2016-09" db="EMBL/GenBank/DDBJ databases">
        <authorList>
            <person name="Varghese N."/>
            <person name="Submissions S."/>
        </authorList>
    </citation>
    <scope>NUCLEOTIDE SEQUENCE [LARGE SCALE GENOMIC DNA]</scope>
    <source>
        <strain evidence="4">ANC 4667</strain>
    </source>
</reference>
<proteinExistence type="predicted"/>
<evidence type="ECO:0000313" key="4">
    <source>
        <dbReference type="Proteomes" id="UP000243468"/>
    </source>
</evidence>
<evidence type="ECO:0000259" key="2">
    <source>
        <dbReference type="SMART" id="SM00849"/>
    </source>
</evidence>
<dbReference type="PANTHER" id="PTHR43546">
    <property type="entry name" value="UPF0173 METAL-DEPENDENT HYDROLASE MJ1163-RELATED"/>
    <property type="match status" value="1"/>
</dbReference>
<feature type="domain" description="Metallo-beta-lactamase" evidence="2">
    <location>
        <begin position="59"/>
        <end position="281"/>
    </location>
</feature>
<dbReference type="Pfam" id="PF12706">
    <property type="entry name" value="Lactamase_B_2"/>
    <property type="match status" value="1"/>
</dbReference>
<dbReference type="SUPFAM" id="SSF56281">
    <property type="entry name" value="Metallo-hydrolase/oxidoreductase"/>
    <property type="match status" value="1"/>
</dbReference>
<organism evidence="3 4">
    <name type="scientific">Acinetobacter kookii</name>
    <dbReference type="NCBI Taxonomy" id="1226327"/>
    <lineage>
        <taxon>Bacteria</taxon>
        <taxon>Pseudomonadati</taxon>
        <taxon>Pseudomonadota</taxon>
        <taxon>Gammaproteobacteria</taxon>
        <taxon>Moraxellales</taxon>
        <taxon>Moraxellaceae</taxon>
        <taxon>Acinetobacter</taxon>
    </lineage>
</organism>
<dbReference type="Proteomes" id="UP000243468">
    <property type="component" value="Unassembled WGS sequence"/>
</dbReference>
<dbReference type="RefSeq" id="WP_092819232.1">
    <property type="nucleotide sequence ID" value="NZ_BAABKJ010000001.1"/>
</dbReference>
<keyword evidence="1" id="KW-1133">Transmembrane helix</keyword>
<dbReference type="EMBL" id="FMYO01000002">
    <property type="protein sequence ID" value="SDC00496.1"/>
    <property type="molecule type" value="Genomic_DNA"/>
</dbReference>
<keyword evidence="1" id="KW-0812">Transmembrane</keyword>
<dbReference type="OrthoDB" id="9789133at2"/>
<dbReference type="AlphaFoldDB" id="A0A1G6I446"/>
<evidence type="ECO:0000256" key="1">
    <source>
        <dbReference type="SAM" id="Phobius"/>
    </source>
</evidence>